<dbReference type="RefSeq" id="WP_073092433.1">
    <property type="nucleotide sequence ID" value="NZ_FQWY01000026.1"/>
</dbReference>
<accession>A0A1M5PU42</accession>
<dbReference type="Proteomes" id="UP000242329">
    <property type="component" value="Unassembled WGS sequence"/>
</dbReference>
<reference evidence="3" key="1">
    <citation type="submission" date="2016-11" db="EMBL/GenBank/DDBJ databases">
        <authorList>
            <person name="Varghese N."/>
            <person name="Submissions S."/>
        </authorList>
    </citation>
    <scope>NUCLEOTIDE SEQUENCE [LARGE SCALE GENOMIC DNA]</scope>
    <source>
        <strain evidence="3">DSM 11003</strain>
    </source>
</reference>
<feature type="transmembrane region" description="Helical" evidence="1">
    <location>
        <begin position="9"/>
        <end position="30"/>
    </location>
</feature>
<sequence>MKNIRWQNIGIKAGLFISFIVIAIILFYPVPTLVLTAERGDEVLLFPLLKEKSFTYEYLHSVQKTPVQEHFVPAPGNVILLTSTTYQSLGVGLPFMEEEGEFIEENGVFRIENLNRKYEKITWGFMPIARQALIYKDKKYRFENYCHPGELLTLKIEKKSLAAILYRNWQAGKEAGE</sequence>
<dbReference type="InterPro" id="IPR015001">
    <property type="entry name" value="DUF1850"/>
</dbReference>
<proteinExistence type="predicted"/>
<keyword evidence="1" id="KW-1133">Transmembrane helix</keyword>
<dbReference type="AlphaFoldDB" id="A0A1M5PU42"/>
<keyword evidence="1" id="KW-0812">Transmembrane</keyword>
<evidence type="ECO:0000313" key="3">
    <source>
        <dbReference type="Proteomes" id="UP000242329"/>
    </source>
</evidence>
<organism evidence="2 3">
    <name type="scientific">Thermosyntropha lipolytica DSM 11003</name>
    <dbReference type="NCBI Taxonomy" id="1123382"/>
    <lineage>
        <taxon>Bacteria</taxon>
        <taxon>Bacillati</taxon>
        <taxon>Bacillota</taxon>
        <taxon>Clostridia</taxon>
        <taxon>Eubacteriales</taxon>
        <taxon>Syntrophomonadaceae</taxon>
        <taxon>Thermosyntropha</taxon>
    </lineage>
</organism>
<evidence type="ECO:0008006" key="4">
    <source>
        <dbReference type="Google" id="ProtNLM"/>
    </source>
</evidence>
<dbReference type="EMBL" id="FQWY01000026">
    <property type="protein sequence ID" value="SHH04999.1"/>
    <property type="molecule type" value="Genomic_DNA"/>
</dbReference>
<keyword evidence="3" id="KW-1185">Reference proteome</keyword>
<evidence type="ECO:0000313" key="2">
    <source>
        <dbReference type="EMBL" id="SHH04999.1"/>
    </source>
</evidence>
<name>A0A1M5PU42_9FIRM</name>
<dbReference type="Pfam" id="PF08905">
    <property type="entry name" value="DUF1850"/>
    <property type="match status" value="1"/>
</dbReference>
<dbReference type="STRING" id="1123382.SAMN02745221_01560"/>
<keyword evidence="1" id="KW-0472">Membrane</keyword>
<gene>
    <name evidence="2" type="ORF">SAMN02745221_01560</name>
</gene>
<protein>
    <recommendedName>
        <fullName evidence="4">DUF1850 domain-containing protein</fullName>
    </recommendedName>
</protein>
<evidence type="ECO:0000256" key="1">
    <source>
        <dbReference type="SAM" id="Phobius"/>
    </source>
</evidence>
<dbReference type="OrthoDB" id="4304at2"/>